<comment type="caution">
    <text evidence="5">The sequence shown here is derived from an EMBL/GenBank/DDBJ whole genome shotgun (WGS) entry which is preliminary data.</text>
</comment>
<feature type="region of interest" description="Disordered" evidence="1">
    <location>
        <begin position="547"/>
        <end position="570"/>
    </location>
</feature>
<evidence type="ECO:0000256" key="2">
    <source>
        <dbReference type="SAM" id="Phobius"/>
    </source>
</evidence>
<dbReference type="Pfam" id="PF05729">
    <property type="entry name" value="NACHT"/>
    <property type="match status" value="1"/>
</dbReference>
<keyword evidence="2" id="KW-0812">Transmembrane</keyword>
<feature type="domain" description="NACHT" evidence="4">
    <location>
        <begin position="628"/>
        <end position="743"/>
    </location>
</feature>
<dbReference type="AlphaFoldDB" id="A0A8J3XNK7"/>
<reference evidence="5" key="1">
    <citation type="submission" date="2021-01" db="EMBL/GenBank/DDBJ databases">
        <title>Whole genome shotgun sequence of Planotetraspora silvatica NBRC 100141.</title>
        <authorList>
            <person name="Komaki H."/>
            <person name="Tamura T."/>
        </authorList>
    </citation>
    <scope>NUCLEOTIDE SEQUENCE</scope>
    <source>
        <strain evidence="5">NBRC 100141</strain>
    </source>
</reference>
<feature type="signal peptide" evidence="3">
    <location>
        <begin position="1"/>
        <end position="24"/>
    </location>
</feature>
<evidence type="ECO:0000313" key="6">
    <source>
        <dbReference type="Proteomes" id="UP000644610"/>
    </source>
</evidence>
<dbReference type="Pfam" id="PF07693">
    <property type="entry name" value="KAP_NTPase"/>
    <property type="match status" value="1"/>
</dbReference>
<dbReference type="EMBL" id="BOOQ01000032">
    <property type="protein sequence ID" value="GII48667.1"/>
    <property type="molecule type" value="Genomic_DNA"/>
</dbReference>
<name>A0A8J3XNK7_9ACTN</name>
<keyword evidence="2" id="KW-1133">Transmembrane helix</keyword>
<feature type="transmembrane region" description="Helical" evidence="2">
    <location>
        <begin position="134"/>
        <end position="153"/>
    </location>
</feature>
<proteinExistence type="predicted"/>
<dbReference type="PANTHER" id="PTHR22674">
    <property type="entry name" value="NTPASE, KAP FAMILY P-LOOP DOMAIN-CONTAINING 1"/>
    <property type="match status" value="1"/>
</dbReference>
<keyword evidence="2" id="KW-0472">Membrane</keyword>
<dbReference type="RefSeq" id="WP_203978105.1">
    <property type="nucleotide sequence ID" value="NZ_BAAAKY010000026.1"/>
</dbReference>
<dbReference type="PROSITE" id="PS50837">
    <property type="entry name" value="NACHT"/>
    <property type="match status" value="1"/>
</dbReference>
<protein>
    <recommendedName>
        <fullName evidence="4">NACHT domain-containing protein</fullName>
    </recommendedName>
</protein>
<feature type="chain" id="PRO_5038648242" description="NACHT domain-containing protein" evidence="3">
    <location>
        <begin position="25"/>
        <end position="920"/>
    </location>
</feature>
<sequence>MRFLRLSCGLMAAVLLGLMGTEVAAAGAAGPEFMDRDPLSITLDRLASGRPLQVAIVNPGPAVDAQVRIAGAVADALTVSGAGTIHLAAGGATMITVTAGPHRHAGGGQLVLIAETGLARRQIIVTESWWFIRYWVPLAIALLLVSGGLLWWWRRRRHTETDGAGIGDEPKQAVFTHSDEPAKTDRLNRSEYARELALLASSATPPMVIGVFGEWGTGKTSLLMQVREVLEQDYPDCAHVWFDPWPHQYEGNPVLPLLHVIVAELKLARREEIRRTLRTISEVLGSLVLTSSVGLNLDDVRKSIKAYDETNFRIRSERTRLDEHLSSLIRQALVATGKRRLVVFIDDLDRCAADQITALLEALKLHFNRDNCVFFLGVAKEPLIAAVRGKYGEQPAVNYLDKIVQFPFEMPRLSQDEFRAYLESLLRDEIRPARELLAIGLPHNPRTVKRFVNVLILQDRVARARRLASYDVAILAAVLLIRDGDGEFYKRLGKDSTLLKRIAEDIETAEEGQVPDWDPLALAIVGFLRTERGVPDDVRPYIDLVKASPAPQQPEGPEPESTSETFSDLGRHGQGELRSVLHVLAGRVDRQVSQLVGDESTLLAPVVRVDEMPPRPIAMEELLELWNEGLILLGSPGTGKTVLAARLTRRLIQQAGPDDPIPVFLRFRALKFADANFELWVTHALTDEYRIPITNAFALVSRGHLVYVLDGLDEVDPPDRSKIVQELLNWQALTGAKILVTDRVRPARDPLADHPAFRRAEVLGVLEEDSTELLRKVLAARGVRLERLRMPAGTLRSPEFLAVLTSMTAWIEDLPARQVDFIPWYADWAQQKAAAGVGPPIKQILHDLARHLVYERKETFSSEDPEVRNIFRRGEVRGLEVPNAIRAMSEAGLIREVAPDVHHFVHPLLLEYLAGPHNGS</sequence>
<dbReference type="InterPro" id="IPR027417">
    <property type="entry name" value="P-loop_NTPase"/>
</dbReference>
<evidence type="ECO:0000256" key="1">
    <source>
        <dbReference type="SAM" id="MobiDB-lite"/>
    </source>
</evidence>
<dbReference type="PANTHER" id="PTHR22674:SF6">
    <property type="entry name" value="NTPASE KAP FAMILY P-LOOP DOMAIN-CONTAINING PROTEIN 1"/>
    <property type="match status" value="1"/>
</dbReference>
<dbReference type="Gene3D" id="3.40.50.300">
    <property type="entry name" value="P-loop containing nucleotide triphosphate hydrolases"/>
    <property type="match status" value="2"/>
</dbReference>
<keyword evidence="6" id="KW-1185">Reference proteome</keyword>
<dbReference type="InterPro" id="IPR052754">
    <property type="entry name" value="NTPase_KAP_P-loop"/>
</dbReference>
<dbReference type="SUPFAM" id="SSF52540">
    <property type="entry name" value="P-loop containing nucleoside triphosphate hydrolases"/>
    <property type="match status" value="2"/>
</dbReference>
<feature type="transmembrane region" description="Helical" evidence="2">
    <location>
        <begin position="196"/>
        <end position="215"/>
    </location>
</feature>
<feature type="compositionally biased region" description="Low complexity" evidence="1">
    <location>
        <begin position="557"/>
        <end position="567"/>
    </location>
</feature>
<keyword evidence="3" id="KW-0732">Signal</keyword>
<dbReference type="Proteomes" id="UP000644610">
    <property type="component" value="Unassembled WGS sequence"/>
</dbReference>
<dbReference type="InterPro" id="IPR011646">
    <property type="entry name" value="KAP_P-loop"/>
</dbReference>
<organism evidence="5 6">
    <name type="scientific">Planotetraspora silvatica</name>
    <dbReference type="NCBI Taxonomy" id="234614"/>
    <lineage>
        <taxon>Bacteria</taxon>
        <taxon>Bacillati</taxon>
        <taxon>Actinomycetota</taxon>
        <taxon>Actinomycetes</taxon>
        <taxon>Streptosporangiales</taxon>
        <taxon>Streptosporangiaceae</taxon>
        <taxon>Planotetraspora</taxon>
    </lineage>
</organism>
<dbReference type="InterPro" id="IPR007111">
    <property type="entry name" value="NACHT_NTPase"/>
</dbReference>
<evidence type="ECO:0000259" key="4">
    <source>
        <dbReference type="PROSITE" id="PS50837"/>
    </source>
</evidence>
<gene>
    <name evidence="5" type="ORF">Psi02_50910</name>
</gene>
<evidence type="ECO:0000313" key="5">
    <source>
        <dbReference type="EMBL" id="GII48667.1"/>
    </source>
</evidence>
<accession>A0A8J3XNK7</accession>
<evidence type="ECO:0000256" key="3">
    <source>
        <dbReference type="SAM" id="SignalP"/>
    </source>
</evidence>